<keyword evidence="1" id="KW-0813">Transport</keyword>
<dbReference type="OrthoDB" id="17725at2759"/>
<feature type="transmembrane region" description="Helical" evidence="4">
    <location>
        <begin position="358"/>
        <end position="380"/>
    </location>
</feature>
<evidence type="ECO:0000259" key="5">
    <source>
        <dbReference type="Pfam" id="PF08030"/>
    </source>
</evidence>
<feature type="compositionally biased region" description="Acidic residues" evidence="3">
    <location>
        <begin position="444"/>
        <end position="455"/>
    </location>
</feature>
<dbReference type="InterPro" id="IPR039261">
    <property type="entry name" value="FNR_nucleotide-bd"/>
</dbReference>
<dbReference type="GO" id="GO:0015677">
    <property type="term" value="P:copper ion import"/>
    <property type="evidence" value="ECO:0007669"/>
    <property type="project" value="TreeGrafter"/>
</dbReference>
<organism evidence="6 7">
    <name type="scientific">Gymnopilus junonius</name>
    <name type="common">Spectacular rustgill mushroom</name>
    <name type="synonym">Gymnopilus spectabilis subsp. junonius</name>
    <dbReference type="NCBI Taxonomy" id="109634"/>
    <lineage>
        <taxon>Eukaryota</taxon>
        <taxon>Fungi</taxon>
        <taxon>Dikarya</taxon>
        <taxon>Basidiomycota</taxon>
        <taxon>Agaricomycotina</taxon>
        <taxon>Agaricomycetes</taxon>
        <taxon>Agaricomycetidae</taxon>
        <taxon>Agaricales</taxon>
        <taxon>Agaricineae</taxon>
        <taxon>Hymenogastraceae</taxon>
        <taxon>Gymnopilus</taxon>
    </lineage>
</organism>
<reference evidence="6" key="1">
    <citation type="submission" date="2020-11" db="EMBL/GenBank/DDBJ databases">
        <authorList>
            <consortium name="DOE Joint Genome Institute"/>
            <person name="Ahrendt S."/>
            <person name="Riley R."/>
            <person name="Andreopoulos W."/>
            <person name="LaButti K."/>
            <person name="Pangilinan J."/>
            <person name="Ruiz-duenas F.J."/>
            <person name="Barrasa J.M."/>
            <person name="Sanchez-Garcia M."/>
            <person name="Camarero S."/>
            <person name="Miyauchi S."/>
            <person name="Serrano A."/>
            <person name="Linde D."/>
            <person name="Babiker R."/>
            <person name="Drula E."/>
            <person name="Ayuso-Fernandez I."/>
            <person name="Pacheco R."/>
            <person name="Padilla G."/>
            <person name="Ferreira P."/>
            <person name="Barriuso J."/>
            <person name="Kellner H."/>
            <person name="Castanera R."/>
            <person name="Alfaro M."/>
            <person name="Ramirez L."/>
            <person name="Pisabarro A.G."/>
            <person name="Kuo A."/>
            <person name="Tritt A."/>
            <person name="Lipzen A."/>
            <person name="He G."/>
            <person name="Yan M."/>
            <person name="Ng V."/>
            <person name="Cullen D."/>
            <person name="Martin F."/>
            <person name="Rosso M.-N."/>
            <person name="Henrissat B."/>
            <person name="Hibbett D."/>
            <person name="Martinez A.T."/>
            <person name="Grigoriev I.V."/>
        </authorList>
    </citation>
    <scope>NUCLEOTIDE SEQUENCE</scope>
    <source>
        <strain evidence="6">AH 44721</strain>
    </source>
</reference>
<keyword evidence="4" id="KW-0812">Transmembrane</keyword>
<sequence>MTPRATDKTLRVARSFAYPKQILYLIASFIALVSLCHIISVAFRYATRKRVYSGKRASASVSRLPIALVDSIQALTMRWTIHLGSSYMFNFAEVGVVIGYMGVLFSWTFVNTTTLEGQKVEAHYYANRAGTIAASQLPIVIALGMKNNIISSLTGIGFEKVITFCSHLIHLTLPQLNFLHRMSARTLVILIWIHGGGRCGFLAASSLSLLCILSIRPVREKSYELFLIIHLTLPCNMTYYGSWPSLIVWGLDRLISMGKIVIANFSYFNPWSKSSKELDATVEVLSHHFLKVTLHRSKYFYWRPGQSAYLSFPTGGNKLTFFLRVRKGFTARLMQAASQESTYKAFINGPYSSPPILIGYQSIMLFAGGSGISFTLPLFLSVINQAKRNKLNCRRVTFVWAIRDPDQVKWIEDVLSSAIKDLPNSIFVAIKLYVTAVLGNSEGFEEGDPSTDDLEGEKVPSTPSSQYGSRLLESPLTSLNQGRPDLDALIKNEIEADIGPISINVCGSQSLAEAVRRSVRVPRPMDVLRGGPTISLHIEPFGV</sequence>
<dbReference type="CDD" id="cd06186">
    <property type="entry name" value="NOX_Duox_like_FAD_NADP"/>
    <property type="match status" value="1"/>
</dbReference>
<keyword evidence="2" id="KW-0560">Oxidoreductase</keyword>
<comment type="caution">
    <text evidence="6">The sequence shown here is derived from an EMBL/GenBank/DDBJ whole genome shotgun (WGS) entry which is preliminary data.</text>
</comment>
<dbReference type="EMBL" id="JADNYJ010000028">
    <property type="protein sequence ID" value="KAF8903885.1"/>
    <property type="molecule type" value="Genomic_DNA"/>
</dbReference>
<dbReference type="InterPro" id="IPR051410">
    <property type="entry name" value="Ferric/Cupric_Reductase"/>
</dbReference>
<gene>
    <name evidence="6" type="ORF">CPB84DRAFT_1814542</name>
</gene>
<feature type="domain" description="Ferric reductase NAD binding" evidence="5">
    <location>
        <begin position="360"/>
        <end position="519"/>
    </location>
</feature>
<dbReference type="Gene3D" id="3.40.50.80">
    <property type="entry name" value="Nucleotide-binding domain of ferredoxin-NADP reductase (FNR) module"/>
    <property type="match status" value="1"/>
</dbReference>
<keyword evidence="4" id="KW-0472">Membrane</keyword>
<keyword evidence="4" id="KW-1133">Transmembrane helix</keyword>
<dbReference type="AlphaFoldDB" id="A0A9P5TNS8"/>
<accession>A0A9P5TNS8</accession>
<feature type="transmembrane region" description="Helical" evidence="4">
    <location>
        <begin position="225"/>
        <end position="243"/>
    </location>
</feature>
<dbReference type="Pfam" id="PF08030">
    <property type="entry name" value="NAD_binding_6"/>
    <property type="match status" value="1"/>
</dbReference>
<evidence type="ECO:0000256" key="3">
    <source>
        <dbReference type="SAM" id="MobiDB-lite"/>
    </source>
</evidence>
<dbReference type="GO" id="GO:0006826">
    <property type="term" value="P:iron ion transport"/>
    <property type="evidence" value="ECO:0007669"/>
    <property type="project" value="TreeGrafter"/>
</dbReference>
<dbReference type="PANTHER" id="PTHR32361">
    <property type="entry name" value="FERRIC/CUPRIC REDUCTASE TRANSMEMBRANE COMPONENT"/>
    <property type="match status" value="1"/>
</dbReference>
<feature type="transmembrane region" description="Helical" evidence="4">
    <location>
        <begin position="150"/>
        <end position="169"/>
    </location>
</feature>
<dbReference type="InterPro" id="IPR013121">
    <property type="entry name" value="Fe_red_NAD-bd_6"/>
</dbReference>
<dbReference type="SUPFAM" id="SSF52343">
    <property type="entry name" value="Ferredoxin reductase-like, C-terminal NADP-linked domain"/>
    <property type="match status" value="1"/>
</dbReference>
<feature type="transmembrane region" description="Helical" evidence="4">
    <location>
        <begin position="22"/>
        <end position="46"/>
    </location>
</feature>
<dbReference type="GO" id="GO:0005886">
    <property type="term" value="C:plasma membrane"/>
    <property type="evidence" value="ECO:0007669"/>
    <property type="project" value="TreeGrafter"/>
</dbReference>
<dbReference type="PANTHER" id="PTHR32361:SF9">
    <property type="entry name" value="FERRIC REDUCTASE TRANSMEMBRANE COMPONENT 3-RELATED"/>
    <property type="match status" value="1"/>
</dbReference>
<dbReference type="GO" id="GO:0006879">
    <property type="term" value="P:intracellular iron ion homeostasis"/>
    <property type="evidence" value="ECO:0007669"/>
    <property type="project" value="TreeGrafter"/>
</dbReference>
<evidence type="ECO:0000256" key="2">
    <source>
        <dbReference type="ARBA" id="ARBA00023002"/>
    </source>
</evidence>
<feature type="transmembrane region" description="Helical" evidence="4">
    <location>
        <begin position="189"/>
        <end position="213"/>
    </location>
</feature>
<name>A0A9P5TNS8_GYMJU</name>
<evidence type="ECO:0000313" key="6">
    <source>
        <dbReference type="EMBL" id="KAF8903885.1"/>
    </source>
</evidence>
<keyword evidence="7" id="KW-1185">Reference proteome</keyword>
<evidence type="ECO:0000313" key="7">
    <source>
        <dbReference type="Proteomes" id="UP000724874"/>
    </source>
</evidence>
<evidence type="ECO:0000256" key="4">
    <source>
        <dbReference type="SAM" id="Phobius"/>
    </source>
</evidence>
<dbReference type="GO" id="GO:0000293">
    <property type="term" value="F:ferric-chelate reductase activity"/>
    <property type="evidence" value="ECO:0007669"/>
    <property type="project" value="TreeGrafter"/>
</dbReference>
<proteinExistence type="predicted"/>
<feature type="region of interest" description="Disordered" evidence="3">
    <location>
        <begin position="444"/>
        <end position="469"/>
    </location>
</feature>
<evidence type="ECO:0000256" key="1">
    <source>
        <dbReference type="ARBA" id="ARBA00022448"/>
    </source>
</evidence>
<protein>
    <submittedName>
        <fullName evidence="6">Ferric reductase NAD binding domain-containing protein</fullName>
    </submittedName>
</protein>
<feature type="transmembrane region" description="Helical" evidence="4">
    <location>
        <begin position="87"/>
        <end position="110"/>
    </location>
</feature>
<dbReference type="Proteomes" id="UP000724874">
    <property type="component" value="Unassembled WGS sequence"/>
</dbReference>